<evidence type="ECO:0000313" key="2">
    <source>
        <dbReference type="Proteomes" id="UP001157439"/>
    </source>
</evidence>
<comment type="caution">
    <text evidence="1">The sequence shown here is derived from an EMBL/GenBank/DDBJ whole genome shotgun (WGS) entry which is preliminary data.</text>
</comment>
<dbReference type="InterPro" id="IPR008306">
    <property type="entry name" value="UCP018008"/>
</dbReference>
<keyword evidence="2" id="KW-1185">Reference proteome</keyword>
<dbReference type="AlphaFoldDB" id="A0AA37TMH3"/>
<evidence type="ECO:0008006" key="3">
    <source>
        <dbReference type="Google" id="ProtNLM"/>
    </source>
</evidence>
<dbReference type="EMBL" id="BSPO01000003">
    <property type="protein sequence ID" value="GLS84254.1"/>
    <property type="molecule type" value="Genomic_DNA"/>
</dbReference>
<accession>A0AA37TMH3</accession>
<sequence>MKLVGIDLAWQGDNNPSAIAVGDLSNDTLILQAVEPALFSLEEVLRYVRSLPKVRGIAVDAPLVINNETGQRQCERAINRDYADRKTTATSANLTLYPDAPSVQLSRGLEVDGFSLFDGLRWQVECAQSPAMIECFGLSERLQYKSGKVNDKKVGQIRLAGYLQRLEQSPVLKLVIPPFFKNNLTTEKIASLKGKALKENEDALGAIMCLYIAALYEKQVPSKLYGTPNDGHLWVPTQVCL</sequence>
<dbReference type="Proteomes" id="UP001157439">
    <property type="component" value="Unassembled WGS sequence"/>
</dbReference>
<dbReference type="Pfam" id="PF04250">
    <property type="entry name" value="DUF429"/>
    <property type="match status" value="1"/>
</dbReference>
<dbReference type="InterPro" id="IPR007362">
    <property type="entry name" value="DUF429"/>
</dbReference>
<dbReference type="PIRSF" id="PIRSF018008">
    <property type="entry name" value="UCP018008"/>
    <property type="match status" value="1"/>
</dbReference>
<reference evidence="1 2" key="1">
    <citation type="journal article" date="2014" name="Int. J. Syst. Evol. Microbiol.">
        <title>Complete genome sequence of Corynebacterium casei LMG S-19264T (=DSM 44701T), isolated from a smear-ripened cheese.</title>
        <authorList>
            <consortium name="US DOE Joint Genome Institute (JGI-PGF)"/>
            <person name="Walter F."/>
            <person name="Albersmeier A."/>
            <person name="Kalinowski J."/>
            <person name="Ruckert C."/>
        </authorList>
    </citation>
    <scope>NUCLEOTIDE SEQUENCE [LARGE SCALE GENOMIC DNA]</scope>
    <source>
        <strain evidence="1 2">NBRC 112785</strain>
    </source>
</reference>
<evidence type="ECO:0000313" key="1">
    <source>
        <dbReference type="EMBL" id="GLS84254.1"/>
    </source>
</evidence>
<name>A0AA37TMH3_9GAMM</name>
<gene>
    <name evidence="1" type="ORF">GCM10007894_22310</name>
</gene>
<proteinExistence type="predicted"/>
<organism evidence="1 2">
    <name type="scientific">Paraferrimonas haliotis</name>
    <dbReference type="NCBI Taxonomy" id="2013866"/>
    <lineage>
        <taxon>Bacteria</taxon>
        <taxon>Pseudomonadati</taxon>
        <taxon>Pseudomonadota</taxon>
        <taxon>Gammaproteobacteria</taxon>
        <taxon>Alteromonadales</taxon>
        <taxon>Ferrimonadaceae</taxon>
        <taxon>Paraferrimonas</taxon>
    </lineage>
</organism>
<dbReference type="RefSeq" id="WP_095500209.1">
    <property type="nucleotide sequence ID" value="NZ_BSPO01000003.1"/>
</dbReference>
<protein>
    <recommendedName>
        <fullName evidence="3">DUF429 domain-containing protein</fullName>
    </recommendedName>
</protein>